<dbReference type="Pfam" id="PF05118">
    <property type="entry name" value="Asp_Arg_Hydrox"/>
    <property type="match status" value="1"/>
</dbReference>
<organism evidence="6">
    <name type="scientific">Chaetoceros debilis</name>
    <dbReference type="NCBI Taxonomy" id="122233"/>
    <lineage>
        <taxon>Eukaryota</taxon>
        <taxon>Sar</taxon>
        <taxon>Stramenopiles</taxon>
        <taxon>Ochrophyta</taxon>
        <taxon>Bacillariophyta</taxon>
        <taxon>Coscinodiscophyceae</taxon>
        <taxon>Chaetocerotophycidae</taxon>
        <taxon>Chaetocerotales</taxon>
        <taxon>Chaetocerotaceae</taxon>
        <taxon>Chaetoceros</taxon>
    </lineage>
</organism>
<proteinExistence type="inferred from homology"/>
<dbReference type="SUPFAM" id="SSF51197">
    <property type="entry name" value="Clavaminate synthase-like"/>
    <property type="match status" value="1"/>
</dbReference>
<dbReference type="PANTHER" id="PTHR46332">
    <property type="entry name" value="ASPARTATE BETA-HYDROXYLASE DOMAIN-CONTAINING PROTEIN 2"/>
    <property type="match status" value="1"/>
</dbReference>
<dbReference type="GO" id="GO:0051213">
    <property type="term" value="F:dioxygenase activity"/>
    <property type="evidence" value="ECO:0007669"/>
    <property type="project" value="UniProtKB-KW"/>
</dbReference>
<evidence type="ECO:0000259" key="5">
    <source>
        <dbReference type="Pfam" id="PF05118"/>
    </source>
</evidence>
<protein>
    <recommendedName>
        <fullName evidence="5">Aspartyl/asparaginy/proline hydroxylase domain-containing protein</fullName>
    </recommendedName>
</protein>
<accession>A0A7S3PTU6</accession>
<dbReference type="EMBL" id="HBIO01000311">
    <property type="protein sequence ID" value="CAE0455389.1"/>
    <property type="molecule type" value="Transcribed_RNA"/>
</dbReference>
<dbReference type="GO" id="GO:0016020">
    <property type="term" value="C:membrane"/>
    <property type="evidence" value="ECO:0007669"/>
    <property type="project" value="TreeGrafter"/>
</dbReference>
<evidence type="ECO:0000256" key="2">
    <source>
        <dbReference type="ARBA" id="ARBA00022964"/>
    </source>
</evidence>
<keyword evidence="4" id="KW-0812">Transmembrane</keyword>
<comment type="similarity">
    <text evidence="1">Belongs to the aspartyl/asparaginyl beta-hydroxylase family.</text>
</comment>
<dbReference type="PANTHER" id="PTHR46332:SF5">
    <property type="entry name" value="ASPARTATE BETA-HYDROXYLASE DOMAIN CONTAINING 2"/>
    <property type="match status" value="1"/>
</dbReference>
<feature type="transmembrane region" description="Helical" evidence="4">
    <location>
        <begin position="12"/>
        <end position="34"/>
    </location>
</feature>
<dbReference type="InterPro" id="IPR007803">
    <property type="entry name" value="Asp/Arg/Pro-Hydrxlase"/>
</dbReference>
<evidence type="ECO:0000256" key="4">
    <source>
        <dbReference type="SAM" id="Phobius"/>
    </source>
</evidence>
<keyword evidence="4" id="KW-0472">Membrane</keyword>
<evidence type="ECO:0000313" key="6">
    <source>
        <dbReference type="EMBL" id="CAE0455389.1"/>
    </source>
</evidence>
<name>A0A7S3PTU6_9STRA</name>
<evidence type="ECO:0000256" key="1">
    <source>
        <dbReference type="ARBA" id="ARBA00007730"/>
    </source>
</evidence>
<keyword evidence="4" id="KW-1133">Transmembrane helix</keyword>
<gene>
    <name evidence="6" type="ORF">CDEB00056_LOCUS230</name>
</gene>
<sequence length="336" mass="38676">MILPENYCVSDQCLIVLLVFFIFYITLFPTYFGLPAKEPEDSKITLRPCPNPDCIRCRAYKSAQKKALKRLPHLTSEWKRNNPGNKYLPQIGRVLEGVRSGPPPLTPKRNSARNNAEGQFPTVLFIPRLAVHCVATSLHQQICDFLMSKSRIQIMLKEYLKSQIYEESWCTNDVGALKAYSQNQLWQVFYMMNQGSWLQENTSMCRNTYSILQELPQNKLMEKSMFGNIFFSVLYPGTKIEEHCGPTNVRHRLHCPIYVPSTSPHEDPKLSVSGNILGWKERSPFVFDDSLVHSAEYPDNDQAEVRVVLVLDLWHPSLTHDEKKLITDLYPSSCQD</sequence>
<dbReference type="AlphaFoldDB" id="A0A7S3PTU6"/>
<dbReference type="InterPro" id="IPR051821">
    <property type="entry name" value="Asp/Asn_beta-hydroxylase"/>
</dbReference>
<dbReference type="InterPro" id="IPR027443">
    <property type="entry name" value="IPNS-like_sf"/>
</dbReference>
<keyword evidence="2" id="KW-0223">Dioxygenase</keyword>
<reference evidence="6" key="1">
    <citation type="submission" date="2021-01" db="EMBL/GenBank/DDBJ databases">
        <authorList>
            <person name="Corre E."/>
            <person name="Pelletier E."/>
            <person name="Niang G."/>
            <person name="Scheremetjew M."/>
            <person name="Finn R."/>
            <person name="Kale V."/>
            <person name="Holt S."/>
            <person name="Cochrane G."/>
            <person name="Meng A."/>
            <person name="Brown T."/>
            <person name="Cohen L."/>
        </authorList>
    </citation>
    <scope>NUCLEOTIDE SEQUENCE</scope>
    <source>
        <strain evidence="6">MM31A-1</strain>
    </source>
</reference>
<dbReference type="Gene3D" id="2.60.120.330">
    <property type="entry name" value="B-lactam Antibiotic, Isopenicillin N Synthase, Chain"/>
    <property type="match status" value="1"/>
</dbReference>
<feature type="domain" description="Aspartyl/asparaginy/proline hydroxylase" evidence="5">
    <location>
        <begin position="156"/>
        <end position="316"/>
    </location>
</feature>
<evidence type="ECO:0000256" key="3">
    <source>
        <dbReference type="ARBA" id="ARBA00023002"/>
    </source>
</evidence>
<keyword evidence="3" id="KW-0560">Oxidoreductase</keyword>